<comment type="subcellular location">
    <subcellularLocation>
        <location evidence="1">Endoplasmic reticulum membrane</location>
        <topology evidence="1">Single-pass membrane protein</topology>
    </subcellularLocation>
</comment>
<comment type="similarity">
    <text evidence="3">Belongs to the glycosyltransferase 2 family.</text>
</comment>
<keyword evidence="6" id="KW-0808">Transferase</keyword>
<feature type="domain" description="Glycosyltransferase 2-like" evidence="13">
    <location>
        <begin position="9"/>
        <end position="181"/>
    </location>
</feature>
<evidence type="ECO:0000256" key="2">
    <source>
        <dbReference type="ARBA" id="ARBA00004922"/>
    </source>
</evidence>
<evidence type="ECO:0000256" key="9">
    <source>
        <dbReference type="ARBA" id="ARBA00022968"/>
    </source>
</evidence>
<evidence type="ECO:0000256" key="11">
    <source>
        <dbReference type="ARBA" id="ARBA00023136"/>
    </source>
</evidence>
<gene>
    <name evidence="14" type="ORF">A2719_02295</name>
</gene>
<keyword evidence="9" id="KW-0735">Signal-anchor</keyword>
<organism evidence="14 15">
    <name type="scientific">Candidatus Ryanbacteria bacterium RIFCSPHIGHO2_01_FULL_45_22</name>
    <dbReference type="NCBI Taxonomy" id="1802114"/>
    <lineage>
        <taxon>Bacteria</taxon>
        <taxon>Candidatus Ryaniibacteriota</taxon>
    </lineage>
</organism>
<dbReference type="GO" id="GO:0006487">
    <property type="term" value="P:protein N-linked glycosylation"/>
    <property type="evidence" value="ECO:0007669"/>
    <property type="project" value="TreeGrafter"/>
</dbReference>
<keyword evidence="5" id="KW-0328">Glycosyltransferase</keyword>
<dbReference type="PANTHER" id="PTHR10859:SF91">
    <property type="entry name" value="DOLICHYL-PHOSPHATE BETA-GLUCOSYLTRANSFERASE"/>
    <property type="match status" value="1"/>
</dbReference>
<sequence>MDTNSIYLSVIIPAYNEEKRIERTLRRVDEYVRQQSYTYEILVVVDNATDKTADIARGLESVIPHMRLLWRDVNFGKGGSVTRGMTEAKGDIRLFTDADNSTDISHFEKMKPLFDAGHDVVITSRNPWDAAGAGQKISQHWHKRIMGMAGNIFIQIVAVWGIWDTQNGFKAFRAEAAERIFPQLTIYGWGFDIEILALARAMGMRIGIVPAHWMNDEESHVRIWNYFGVLWETVQVRWNLVRGKYVF</sequence>
<dbReference type="CDD" id="cd04188">
    <property type="entry name" value="DPG_synthase"/>
    <property type="match status" value="1"/>
</dbReference>
<dbReference type="SUPFAM" id="SSF53448">
    <property type="entry name" value="Nucleotide-diphospho-sugar transferases"/>
    <property type="match status" value="1"/>
</dbReference>
<evidence type="ECO:0000256" key="10">
    <source>
        <dbReference type="ARBA" id="ARBA00022989"/>
    </source>
</evidence>
<protein>
    <recommendedName>
        <fullName evidence="4">dolichyl-phosphate beta-glucosyltransferase</fullName>
        <ecNumber evidence="4">2.4.1.117</ecNumber>
    </recommendedName>
</protein>
<dbReference type="EC" id="2.4.1.117" evidence="4"/>
<evidence type="ECO:0000313" key="15">
    <source>
        <dbReference type="Proteomes" id="UP000177480"/>
    </source>
</evidence>
<evidence type="ECO:0000256" key="12">
    <source>
        <dbReference type="ARBA" id="ARBA00045097"/>
    </source>
</evidence>
<keyword evidence="11" id="KW-0472">Membrane</keyword>
<accession>A0A1G2G2Z4</accession>
<dbReference type="GO" id="GO:0004581">
    <property type="term" value="F:dolichyl-phosphate beta-glucosyltransferase activity"/>
    <property type="evidence" value="ECO:0007669"/>
    <property type="project" value="UniProtKB-EC"/>
</dbReference>
<evidence type="ECO:0000256" key="8">
    <source>
        <dbReference type="ARBA" id="ARBA00022824"/>
    </source>
</evidence>
<evidence type="ECO:0000256" key="6">
    <source>
        <dbReference type="ARBA" id="ARBA00022679"/>
    </source>
</evidence>
<comment type="catalytic activity">
    <reaction evidence="12">
        <text>a di-trans,poly-cis-dolichyl phosphate + UDP-alpha-D-glucose = a di-trans,poly-cis-dolichyl beta-D-glucosyl phosphate + UDP</text>
        <dbReference type="Rhea" id="RHEA:15401"/>
        <dbReference type="Rhea" id="RHEA-COMP:19498"/>
        <dbReference type="Rhea" id="RHEA-COMP:19502"/>
        <dbReference type="ChEBI" id="CHEBI:57525"/>
        <dbReference type="ChEBI" id="CHEBI:57683"/>
        <dbReference type="ChEBI" id="CHEBI:58223"/>
        <dbReference type="ChEBI" id="CHEBI:58885"/>
        <dbReference type="EC" id="2.4.1.117"/>
    </reaction>
    <physiologicalReaction direction="left-to-right" evidence="12">
        <dbReference type="Rhea" id="RHEA:15402"/>
    </physiologicalReaction>
</comment>
<proteinExistence type="inferred from homology"/>
<keyword evidence="7" id="KW-0812">Transmembrane</keyword>
<dbReference type="InterPro" id="IPR001173">
    <property type="entry name" value="Glyco_trans_2-like"/>
</dbReference>
<name>A0A1G2G2Z4_9BACT</name>
<evidence type="ECO:0000256" key="3">
    <source>
        <dbReference type="ARBA" id="ARBA00006739"/>
    </source>
</evidence>
<comment type="caution">
    <text evidence="14">The sequence shown here is derived from an EMBL/GenBank/DDBJ whole genome shotgun (WGS) entry which is preliminary data.</text>
</comment>
<comment type="pathway">
    <text evidence="2">Protein modification; protein glycosylation.</text>
</comment>
<evidence type="ECO:0000256" key="5">
    <source>
        <dbReference type="ARBA" id="ARBA00022676"/>
    </source>
</evidence>
<reference evidence="14 15" key="1">
    <citation type="journal article" date="2016" name="Nat. Commun.">
        <title>Thousands of microbial genomes shed light on interconnected biogeochemical processes in an aquifer system.</title>
        <authorList>
            <person name="Anantharaman K."/>
            <person name="Brown C.T."/>
            <person name="Hug L.A."/>
            <person name="Sharon I."/>
            <person name="Castelle C.J."/>
            <person name="Probst A.J."/>
            <person name="Thomas B.C."/>
            <person name="Singh A."/>
            <person name="Wilkins M.J."/>
            <person name="Karaoz U."/>
            <person name="Brodie E.L."/>
            <person name="Williams K.H."/>
            <person name="Hubbard S.S."/>
            <person name="Banfield J.F."/>
        </authorList>
    </citation>
    <scope>NUCLEOTIDE SEQUENCE [LARGE SCALE GENOMIC DNA]</scope>
</reference>
<dbReference type="STRING" id="1802114.A2719_02295"/>
<keyword evidence="10" id="KW-1133">Transmembrane helix</keyword>
<dbReference type="AlphaFoldDB" id="A0A1G2G2Z4"/>
<keyword evidence="8" id="KW-0256">Endoplasmic reticulum</keyword>
<dbReference type="Pfam" id="PF00535">
    <property type="entry name" value="Glycos_transf_2"/>
    <property type="match status" value="1"/>
</dbReference>
<evidence type="ECO:0000256" key="4">
    <source>
        <dbReference type="ARBA" id="ARBA00012583"/>
    </source>
</evidence>
<dbReference type="InterPro" id="IPR029044">
    <property type="entry name" value="Nucleotide-diphossugar_trans"/>
</dbReference>
<evidence type="ECO:0000259" key="13">
    <source>
        <dbReference type="Pfam" id="PF00535"/>
    </source>
</evidence>
<dbReference type="PANTHER" id="PTHR10859">
    <property type="entry name" value="GLYCOSYL TRANSFERASE"/>
    <property type="match status" value="1"/>
</dbReference>
<evidence type="ECO:0000313" key="14">
    <source>
        <dbReference type="EMBL" id="OGZ44168.1"/>
    </source>
</evidence>
<dbReference type="Gene3D" id="3.90.550.10">
    <property type="entry name" value="Spore Coat Polysaccharide Biosynthesis Protein SpsA, Chain A"/>
    <property type="match status" value="1"/>
</dbReference>
<dbReference type="EMBL" id="MHNK01000007">
    <property type="protein sequence ID" value="OGZ44168.1"/>
    <property type="molecule type" value="Genomic_DNA"/>
</dbReference>
<dbReference type="Proteomes" id="UP000177480">
    <property type="component" value="Unassembled WGS sequence"/>
</dbReference>
<dbReference type="InterPro" id="IPR035518">
    <property type="entry name" value="DPG_synthase"/>
</dbReference>
<evidence type="ECO:0000256" key="1">
    <source>
        <dbReference type="ARBA" id="ARBA00004389"/>
    </source>
</evidence>
<evidence type="ECO:0000256" key="7">
    <source>
        <dbReference type="ARBA" id="ARBA00022692"/>
    </source>
</evidence>